<dbReference type="EMBL" id="CAIIXF020000006">
    <property type="protein sequence ID" value="CAH1785783.1"/>
    <property type="molecule type" value="Genomic_DNA"/>
</dbReference>
<reference evidence="1" key="1">
    <citation type="submission" date="2022-03" db="EMBL/GenBank/DDBJ databases">
        <authorList>
            <person name="Martin C."/>
        </authorList>
    </citation>
    <scope>NUCLEOTIDE SEQUENCE</scope>
</reference>
<protein>
    <submittedName>
        <fullName evidence="1">Uncharacterized protein</fullName>
    </submittedName>
</protein>
<proteinExistence type="predicted"/>
<dbReference type="Proteomes" id="UP000749559">
    <property type="component" value="Unassembled WGS sequence"/>
</dbReference>
<evidence type="ECO:0000313" key="2">
    <source>
        <dbReference type="Proteomes" id="UP000749559"/>
    </source>
</evidence>
<accession>A0A8J1U378</accession>
<comment type="caution">
    <text evidence="1">The sequence shown here is derived from an EMBL/GenBank/DDBJ whole genome shotgun (WGS) entry which is preliminary data.</text>
</comment>
<keyword evidence="2" id="KW-1185">Reference proteome</keyword>
<evidence type="ECO:0000313" key="1">
    <source>
        <dbReference type="EMBL" id="CAH1785783.1"/>
    </source>
</evidence>
<name>A0A8J1U378_OWEFU</name>
<dbReference type="AlphaFoldDB" id="A0A8J1U378"/>
<gene>
    <name evidence="1" type="ORF">OFUS_LOCUS11796</name>
</gene>
<sequence length="117" mass="13656">MPKACIKQDLYELNNTDETLYFNNINIKNVSSQNIRESLVQKRICKIKYNGIDISERIWESLFHCTKEASLLVIQWKILHNIYPNGTYLKKCKIENSDLCKQCNARDAPLVYAANEN</sequence>
<organism evidence="1 2">
    <name type="scientific">Owenia fusiformis</name>
    <name type="common">Polychaete worm</name>
    <dbReference type="NCBI Taxonomy" id="6347"/>
    <lineage>
        <taxon>Eukaryota</taxon>
        <taxon>Metazoa</taxon>
        <taxon>Spiralia</taxon>
        <taxon>Lophotrochozoa</taxon>
        <taxon>Annelida</taxon>
        <taxon>Polychaeta</taxon>
        <taxon>Sedentaria</taxon>
        <taxon>Canalipalpata</taxon>
        <taxon>Sabellida</taxon>
        <taxon>Oweniida</taxon>
        <taxon>Oweniidae</taxon>
        <taxon>Owenia</taxon>
    </lineage>
</organism>